<gene>
    <name evidence="8" type="primary">APC5</name>
    <name evidence="8" type="ORF">SPAR_O03650</name>
</gene>
<dbReference type="Pfam" id="PF12862">
    <property type="entry name" value="ANAPC5"/>
    <property type="match status" value="1"/>
</dbReference>
<name>A0A8B8V033_SACPA</name>
<evidence type="ECO:0000256" key="2">
    <source>
        <dbReference type="ARBA" id="ARBA00016066"/>
    </source>
</evidence>
<dbReference type="InterPro" id="IPR026000">
    <property type="entry name" value="Apc5_dom"/>
</dbReference>
<sequence length="686" mass="79319">MSEYGPLGITNFITPYDLCILVLIHVHSSQDNGIAVPTEVFLRLISPTRPSIEWNPLLKDNSNLRPSSVVPPPILPILENVIRMLLDDRDGNKIALTLMGYLEAINGLDSINRLMMDLEKNCLVNNYRSMKVRTTSTRRQMTRASFLGTFLSTCIRKYQFGDFEMRETIWINLQNFKTAFKQTPLWQQFKDNIHIQKVKNCLLANDEISVEDQQMVEFFQNFDDCNDGNSKTMNEEINGTLISIQHLQSIVNRQIVDWLNTTEFNSNGRKEGDITSYEEQRQLVFDMLDTLSLNDATKFPLIFILKYLEAIKENSYQIALDSLHNYFDYKSTGNSQNYFHISLLSLATFHSSFNECDAAINSFEEATRIARENKDMETLNLIMIWIINFIEVHPEYANRFYITVEQIIKYLKNSSDVEDANIFSSAYKFETLLSMVKESKTADVSSSLLKFMAITLQNVPSQNFDLFQSLVDYEMKFWKEQGYESISGVYEKFISQTSSSSLRNHDSSVINRDIKAAFKALEEDDFSKVKQYLLKSESLKLDYAQQINFKYLRVKYLIRTGDYDLSMRLINQYIKECCEEVADSNWRFKFEIESINVLLLCNVGIRGLPKIMQLIDKYKEIGNPLRCVILLLKLCEVLVQVGKGAEAECLVSCNLSTILEFPFIRKKTNELLKSISVEKDTDVQMT</sequence>
<reference evidence="8" key="2">
    <citation type="submission" date="2020-01" db="EMBL/GenBank/DDBJ databases">
        <title>Population-level Yeast Reference Genomes.</title>
        <authorList>
            <person name="Yue J.-X."/>
        </authorList>
    </citation>
    <scope>NUCLEOTIDE SEQUENCE</scope>
    <source>
        <strain evidence="8">CBS432</strain>
    </source>
</reference>
<protein>
    <recommendedName>
        <fullName evidence="2">Anaphase-promoting complex subunit 5</fullName>
    </recommendedName>
</protein>
<keyword evidence="4" id="KW-0498">Mitosis</keyword>
<evidence type="ECO:0000256" key="3">
    <source>
        <dbReference type="ARBA" id="ARBA00022618"/>
    </source>
</evidence>
<reference evidence="8" key="4">
    <citation type="submission" date="2025-08" db="UniProtKB">
        <authorList>
            <consortium name="RefSeq"/>
        </authorList>
    </citation>
    <scope>IDENTIFICATION</scope>
    <source>
        <strain evidence="8">CBS432</strain>
    </source>
</reference>
<evidence type="ECO:0000256" key="1">
    <source>
        <dbReference type="ARBA" id="ARBA00007450"/>
    </source>
</evidence>
<reference evidence="8" key="3">
    <citation type="submission" date="2025-07" db="EMBL/GenBank/DDBJ databases">
        <authorList>
            <consortium name="NCBI Genome Project"/>
        </authorList>
    </citation>
    <scope>NUCLEOTIDE SEQUENCE</scope>
    <source>
        <strain evidence="8">CBS432</strain>
    </source>
</reference>
<dbReference type="GeneID" id="54633794"/>
<dbReference type="RefSeq" id="XP_033769369.1">
    <property type="nucleotide sequence ID" value="XM_033913478.1"/>
</dbReference>
<dbReference type="PANTHER" id="PTHR12830">
    <property type="entry name" value="ANAPHASE-PROMOTING COMPLEX SUBUNIT 5"/>
    <property type="match status" value="1"/>
</dbReference>
<dbReference type="GO" id="GO:0070979">
    <property type="term" value="P:protein K11-linked ubiquitination"/>
    <property type="evidence" value="ECO:0007669"/>
    <property type="project" value="TreeGrafter"/>
</dbReference>
<dbReference type="InterPro" id="IPR037679">
    <property type="entry name" value="Apc5"/>
</dbReference>
<dbReference type="AlphaFoldDB" id="A0A8B8V033"/>
<feature type="domain" description="Anaphase-promoting complex subunit 5" evidence="7">
    <location>
        <begin position="303"/>
        <end position="391"/>
    </location>
</feature>
<evidence type="ECO:0000259" key="7">
    <source>
        <dbReference type="Pfam" id="PF12862"/>
    </source>
</evidence>
<proteinExistence type="inferred from homology"/>
<accession>A0A8B8V033</accession>
<evidence type="ECO:0000256" key="5">
    <source>
        <dbReference type="ARBA" id="ARBA00022786"/>
    </source>
</evidence>
<evidence type="ECO:0000256" key="6">
    <source>
        <dbReference type="ARBA" id="ARBA00023306"/>
    </source>
</evidence>
<dbReference type="GO" id="GO:0005680">
    <property type="term" value="C:anaphase-promoting complex"/>
    <property type="evidence" value="ECO:0007669"/>
    <property type="project" value="InterPro"/>
</dbReference>
<dbReference type="GO" id="GO:0031145">
    <property type="term" value="P:anaphase-promoting complex-dependent catabolic process"/>
    <property type="evidence" value="ECO:0007669"/>
    <property type="project" value="TreeGrafter"/>
</dbReference>
<dbReference type="OrthoDB" id="2504561at2759"/>
<dbReference type="VEuPathDB" id="FungiDB:SPAR_O03650"/>
<dbReference type="GO" id="GO:0051301">
    <property type="term" value="P:cell division"/>
    <property type="evidence" value="ECO:0007669"/>
    <property type="project" value="UniProtKB-KW"/>
</dbReference>
<reference evidence="8" key="1">
    <citation type="journal article" date="2017" name="Nat. Genet.">
        <title>Contrasting evolutionary genome dynamics between domesticated and wild yeasts.</title>
        <authorList>
            <person name="Yue J.X."/>
            <person name="Li J."/>
            <person name="Aigrain L."/>
            <person name="Hallin J."/>
            <person name="Persson K."/>
            <person name="Oliver K."/>
            <person name="Bergstrom A."/>
            <person name="Coupland P."/>
            <person name="Warringer J."/>
            <person name="Lagomarsino M.C."/>
            <person name="Fischer G."/>
            <person name="Durbin R."/>
            <person name="Liti G."/>
        </authorList>
    </citation>
    <scope>NUCLEOTIDE SEQUENCE</scope>
    <source>
        <strain evidence="8">CBS432</strain>
    </source>
</reference>
<keyword evidence="3" id="KW-0132">Cell division</keyword>
<dbReference type="KEGG" id="spao:SPAR_O03650"/>
<dbReference type="GO" id="GO:0045842">
    <property type="term" value="P:positive regulation of mitotic metaphase/anaphase transition"/>
    <property type="evidence" value="ECO:0007669"/>
    <property type="project" value="TreeGrafter"/>
</dbReference>
<evidence type="ECO:0000256" key="4">
    <source>
        <dbReference type="ARBA" id="ARBA00022776"/>
    </source>
</evidence>
<dbReference type="PANTHER" id="PTHR12830:SF9">
    <property type="entry name" value="ANAPHASE-PROMOTING COMPLEX SUBUNIT 5"/>
    <property type="match status" value="1"/>
</dbReference>
<keyword evidence="5" id="KW-0833">Ubl conjugation pathway</keyword>
<evidence type="ECO:0000313" key="8">
    <source>
        <dbReference type="RefSeq" id="XP_033769369.1"/>
    </source>
</evidence>
<comment type="similarity">
    <text evidence="1">Belongs to the APC5 family.</text>
</comment>
<keyword evidence="6" id="KW-0131">Cell cycle</keyword>
<organism evidence="8">
    <name type="scientific">Saccharomyces paradoxus</name>
    <name type="common">Yeast</name>
    <name type="synonym">Saccharomyces douglasii</name>
    <dbReference type="NCBI Taxonomy" id="27291"/>
    <lineage>
        <taxon>Eukaryota</taxon>
        <taxon>Fungi</taxon>
        <taxon>Dikarya</taxon>
        <taxon>Ascomycota</taxon>
        <taxon>Saccharomycotina</taxon>
        <taxon>Saccharomycetes</taxon>
        <taxon>Saccharomycetales</taxon>
        <taxon>Saccharomycetaceae</taxon>
        <taxon>Saccharomyces</taxon>
    </lineage>
</organism>